<keyword evidence="2" id="KW-0560">Oxidoreductase</keyword>
<comment type="caution">
    <text evidence="3">The sequence shown here is derived from an EMBL/GenBank/DDBJ whole genome shotgun (WGS) entry which is preliminary data.</text>
</comment>
<organism evidence="3 4">
    <name type="scientific">Novosphingobium anseongense</name>
    <dbReference type="NCBI Taxonomy" id="3133436"/>
    <lineage>
        <taxon>Bacteria</taxon>
        <taxon>Pseudomonadati</taxon>
        <taxon>Pseudomonadota</taxon>
        <taxon>Alphaproteobacteria</taxon>
        <taxon>Sphingomonadales</taxon>
        <taxon>Sphingomonadaceae</taxon>
        <taxon>Novosphingobium</taxon>
    </lineage>
</organism>
<gene>
    <name evidence="3" type="ORF">WG901_03650</name>
</gene>
<dbReference type="PANTHER" id="PTHR24320">
    <property type="entry name" value="RETINOL DEHYDROGENASE"/>
    <property type="match status" value="1"/>
</dbReference>
<proteinExistence type="inferred from homology"/>
<dbReference type="InterPro" id="IPR036291">
    <property type="entry name" value="NAD(P)-bd_dom_sf"/>
</dbReference>
<evidence type="ECO:0000313" key="3">
    <source>
        <dbReference type="EMBL" id="MEJ5975715.1"/>
    </source>
</evidence>
<dbReference type="SUPFAM" id="SSF51735">
    <property type="entry name" value="NAD(P)-binding Rossmann-fold domains"/>
    <property type="match status" value="1"/>
</dbReference>
<reference evidence="3 4" key="1">
    <citation type="submission" date="2024-03" db="EMBL/GenBank/DDBJ databases">
        <authorList>
            <person name="Jo J.-H."/>
        </authorList>
    </citation>
    <scope>NUCLEOTIDE SEQUENCE [LARGE SCALE GENOMIC DNA]</scope>
    <source>
        <strain evidence="3 4">PS1R-30</strain>
    </source>
</reference>
<dbReference type="PANTHER" id="PTHR24320:SF272">
    <property type="entry name" value="NAD(P)-BINDING ROSSMANN-FOLD SUPERFAMILY PROTEIN"/>
    <property type="match status" value="1"/>
</dbReference>
<dbReference type="Proteomes" id="UP001361239">
    <property type="component" value="Unassembled WGS sequence"/>
</dbReference>
<keyword evidence="4" id="KW-1185">Reference proteome</keyword>
<dbReference type="Pfam" id="PF00106">
    <property type="entry name" value="adh_short"/>
    <property type="match status" value="1"/>
</dbReference>
<dbReference type="PRINTS" id="PR00081">
    <property type="entry name" value="GDHRDH"/>
</dbReference>
<comment type="similarity">
    <text evidence="1">Belongs to the short-chain dehydrogenases/reductases (SDR) family.</text>
</comment>
<dbReference type="Gene3D" id="3.40.50.720">
    <property type="entry name" value="NAD(P)-binding Rossmann-like Domain"/>
    <property type="match status" value="1"/>
</dbReference>
<name>A0ABU8RRK2_9SPHN</name>
<evidence type="ECO:0000256" key="2">
    <source>
        <dbReference type="ARBA" id="ARBA00023002"/>
    </source>
</evidence>
<accession>A0ABU8RRK2</accession>
<evidence type="ECO:0000256" key="1">
    <source>
        <dbReference type="ARBA" id="ARBA00006484"/>
    </source>
</evidence>
<sequence length="310" mass="32435">MFGFHTEAAEVVRGIDLTGRQVVITGASSGIGVETARALGSAGADLVLGVRDVAKGEEALGGVSGSVRLLQLDLSDLASVADFAAQITAPVDVLICNAGVSKTPDKHLANGLDVRFATNHLGHFHLAHLLKPQMAANDLGRGARIVVVSSAAHQGMPVRLDDLQWQSREHFDGAAYAESKSANILFAQEATRRWRGGGIFANAVLPGSSLTGLQRFHGEALKRKIGFIHEDGSLDPRMKTAGQAAATSVWAATAAGLEGRGGLVLEDCGEALPVGPETHAWAGYDASVADPETARALWEHSEELVGQFLP</sequence>
<dbReference type="EMBL" id="JBBHJZ010000001">
    <property type="protein sequence ID" value="MEJ5975715.1"/>
    <property type="molecule type" value="Genomic_DNA"/>
</dbReference>
<dbReference type="RefSeq" id="WP_339585647.1">
    <property type="nucleotide sequence ID" value="NZ_JBBHJZ010000001.1"/>
</dbReference>
<dbReference type="InterPro" id="IPR002347">
    <property type="entry name" value="SDR_fam"/>
</dbReference>
<evidence type="ECO:0000313" key="4">
    <source>
        <dbReference type="Proteomes" id="UP001361239"/>
    </source>
</evidence>
<protein>
    <submittedName>
        <fullName evidence="3">SDR family NAD(P)-dependent oxidoreductase</fullName>
    </submittedName>
</protein>